<evidence type="ECO:0000313" key="2">
    <source>
        <dbReference type="EMBL" id="MFC5987069.1"/>
    </source>
</evidence>
<comment type="caution">
    <text evidence="2">The sequence shown here is derived from an EMBL/GenBank/DDBJ whole genome shotgun (WGS) entry which is preliminary data.</text>
</comment>
<feature type="domain" description="HTH LytTR-type" evidence="1">
    <location>
        <begin position="15"/>
        <end position="109"/>
    </location>
</feature>
<dbReference type="RefSeq" id="WP_379894398.1">
    <property type="nucleotide sequence ID" value="NZ_CBCSCT010000055.1"/>
</dbReference>
<evidence type="ECO:0000259" key="1">
    <source>
        <dbReference type="SMART" id="SM00850"/>
    </source>
</evidence>
<dbReference type="InterPro" id="IPR007492">
    <property type="entry name" value="LytTR_DNA-bd_dom"/>
</dbReference>
<proteinExistence type="predicted"/>
<dbReference type="Pfam" id="PF04397">
    <property type="entry name" value="LytTR"/>
    <property type="match status" value="1"/>
</dbReference>
<organism evidence="2 3">
    <name type="scientific">Marinicrinis lubricantis</name>
    <dbReference type="NCBI Taxonomy" id="2086470"/>
    <lineage>
        <taxon>Bacteria</taxon>
        <taxon>Bacillati</taxon>
        <taxon>Bacillota</taxon>
        <taxon>Bacilli</taxon>
        <taxon>Bacillales</taxon>
        <taxon>Paenibacillaceae</taxon>
    </lineage>
</organism>
<dbReference type="Gene3D" id="2.40.50.1020">
    <property type="entry name" value="LytTr DNA-binding domain"/>
    <property type="match status" value="1"/>
</dbReference>
<dbReference type="Proteomes" id="UP001596250">
    <property type="component" value="Unassembled WGS sequence"/>
</dbReference>
<protein>
    <submittedName>
        <fullName evidence="2">LytTR family DNA-binding domain-containing protein</fullName>
    </submittedName>
</protein>
<dbReference type="EMBL" id="JBHSQV010000150">
    <property type="protein sequence ID" value="MFC5987069.1"/>
    <property type="molecule type" value="Genomic_DNA"/>
</dbReference>
<accession>A0ABW1IPZ6</accession>
<dbReference type="GO" id="GO:0003677">
    <property type="term" value="F:DNA binding"/>
    <property type="evidence" value="ECO:0007669"/>
    <property type="project" value="UniProtKB-KW"/>
</dbReference>
<keyword evidence="2" id="KW-0238">DNA-binding</keyword>
<evidence type="ECO:0000313" key="3">
    <source>
        <dbReference type="Proteomes" id="UP001596250"/>
    </source>
</evidence>
<name>A0ABW1IPZ6_9BACL</name>
<dbReference type="SMART" id="SM00850">
    <property type="entry name" value="LytTR"/>
    <property type="match status" value="1"/>
</dbReference>
<sequence>MMHIPVLKELEDGTTQLFMLDLEDVIYIRLEKRNILYHTLDDRYWHISTLSDWEEHLGPYGFELTDKTNLVNFKRIKTMDPSQGKLYFDEHPDEHSKFATIAFIKQKMYEHEIARRIALNTDKSLEMKLDRAGNPSRSDPHKDYN</sequence>
<gene>
    <name evidence="2" type="ORF">ACFPXP_11705</name>
</gene>
<reference evidence="3" key="1">
    <citation type="journal article" date="2019" name="Int. J. Syst. Evol. Microbiol.">
        <title>The Global Catalogue of Microorganisms (GCM) 10K type strain sequencing project: providing services to taxonomists for standard genome sequencing and annotation.</title>
        <authorList>
            <consortium name="The Broad Institute Genomics Platform"/>
            <consortium name="The Broad Institute Genome Sequencing Center for Infectious Disease"/>
            <person name="Wu L."/>
            <person name="Ma J."/>
        </authorList>
    </citation>
    <scope>NUCLEOTIDE SEQUENCE [LARGE SCALE GENOMIC DNA]</scope>
    <source>
        <strain evidence="3">CCM 8749</strain>
    </source>
</reference>
<keyword evidence="3" id="KW-1185">Reference proteome</keyword>